<proteinExistence type="predicted"/>
<evidence type="ECO:0000313" key="1">
    <source>
        <dbReference type="EMBL" id="GER05530.1"/>
    </source>
</evidence>
<dbReference type="PANTHER" id="PTHR31480">
    <property type="entry name" value="BIFUNCTIONAL LYCOPENE CYCLASE/PHYTOENE SYNTHASE"/>
    <property type="match status" value="1"/>
</dbReference>
<keyword evidence="2" id="KW-1185">Reference proteome</keyword>
<dbReference type="AlphaFoldDB" id="A0A5A7NDE4"/>
<gene>
    <name evidence="1" type="ORF">JCM17846_32120</name>
</gene>
<dbReference type="RefSeq" id="WP_313982352.1">
    <property type="nucleotide sequence ID" value="NZ_BKCN01000028.1"/>
</dbReference>
<dbReference type="InterPro" id="IPR008949">
    <property type="entry name" value="Isoprenoid_synthase_dom_sf"/>
</dbReference>
<reference evidence="1 2" key="1">
    <citation type="submission" date="2019-09" db="EMBL/GenBank/DDBJ databases">
        <title>NBRP : Genome information of microbial organism related human and environment.</title>
        <authorList>
            <person name="Hattori M."/>
            <person name="Oshima K."/>
            <person name="Inaba H."/>
            <person name="Suda W."/>
            <person name="Sakamoto M."/>
            <person name="Iino T."/>
            <person name="Kitahara M."/>
            <person name="Oshida Y."/>
            <person name="Iida T."/>
            <person name="Kudo T."/>
            <person name="Itoh T."/>
            <person name="Ohkuma M."/>
        </authorList>
    </citation>
    <scope>NUCLEOTIDE SEQUENCE [LARGE SCALE GENOMIC DNA]</scope>
    <source>
        <strain evidence="1 2">Q-1</strain>
    </source>
</reference>
<dbReference type="Proteomes" id="UP000324996">
    <property type="component" value="Unassembled WGS sequence"/>
</dbReference>
<accession>A0A5A7NDE4</accession>
<dbReference type="Pfam" id="PF00494">
    <property type="entry name" value="SQS_PSY"/>
    <property type="match status" value="1"/>
</dbReference>
<organism evidence="1 2">
    <name type="scientific">Iodidimonas nitroreducens</name>
    <dbReference type="NCBI Taxonomy" id="1236968"/>
    <lineage>
        <taxon>Bacteria</taxon>
        <taxon>Pseudomonadati</taxon>
        <taxon>Pseudomonadota</taxon>
        <taxon>Alphaproteobacteria</taxon>
        <taxon>Iodidimonadales</taxon>
        <taxon>Iodidimonadaceae</taxon>
        <taxon>Iodidimonas</taxon>
    </lineage>
</organism>
<dbReference type="GO" id="GO:0016765">
    <property type="term" value="F:transferase activity, transferring alkyl or aryl (other than methyl) groups"/>
    <property type="evidence" value="ECO:0007669"/>
    <property type="project" value="UniProtKB-ARBA"/>
</dbReference>
<sequence>MSVRHCLDLISAFKQDAVQNRYESFDDLIDYCNRSAAPVGRYLLDLHGEDQAFWPISDALCNSLQIINHLQDCGDDYHQMNRIYLPQSDLREAGAVDTDLGRAKTSPALRAVIDRLIESVHELNDQAARLPKALQSRRLAAESAVIHNIARSLTTELARRDPLAERIKLSRWQIAMAAGGGLLSTLVSRPEKPLPKKPRS</sequence>
<dbReference type="InterPro" id="IPR002060">
    <property type="entry name" value="Squ/phyt_synthse"/>
</dbReference>
<evidence type="ECO:0000313" key="2">
    <source>
        <dbReference type="Proteomes" id="UP000324996"/>
    </source>
</evidence>
<dbReference type="SUPFAM" id="SSF48576">
    <property type="entry name" value="Terpenoid synthases"/>
    <property type="match status" value="1"/>
</dbReference>
<dbReference type="Gene3D" id="1.10.600.10">
    <property type="entry name" value="Farnesyl Diphosphate Synthase"/>
    <property type="match status" value="1"/>
</dbReference>
<dbReference type="EMBL" id="BKCN01000028">
    <property type="protein sequence ID" value="GER05530.1"/>
    <property type="molecule type" value="Genomic_DNA"/>
</dbReference>
<protein>
    <recommendedName>
        <fullName evidence="3">Squalene synthase HpnC</fullName>
    </recommendedName>
</protein>
<evidence type="ECO:0008006" key="3">
    <source>
        <dbReference type="Google" id="ProtNLM"/>
    </source>
</evidence>
<comment type="caution">
    <text evidence="1">The sequence shown here is derived from an EMBL/GenBank/DDBJ whole genome shotgun (WGS) entry which is preliminary data.</text>
</comment>
<name>A0A5A7NDE4_9PROT</name>